<name>A0A1R4ERB9_9MICO</name>
<dbReference type="OrthoDB" id="4550796at2"/>
<proteinExistence type="predicted"/>
<dbReference type="AlphaFoldDB" id="A0A1R4ERB9"/>
<sequence length="259" mass="27847">MSRNYWFTDRYGVQSADSPELSAFGPLLDAVADVGPDEDFATVSIEDEHGWAVTFGAGWADFENVTEDAEQFATVAVERDDALGVAEDFVRGDIDDLRSRWPLADADDTEPAAAEASDDIGVFLAALGEGIYSEAGFAVQRLAGPTFTQDTMPEGDLFITFPEGGVSVNYEGDEPQAVAVFVFIQPTERVDAYPAPDQLISGLRLSTAGRADVAEHFGEPARSGGAFDVFAVDDRFLHFEYSSEGQLKMVTAMLSGPGF</sequence>
<gene>
    <name evidence="1" type="ORF">CZ674_00375</name>
</gene>
<reference evidence="1 2" key="1">
    <citation type="submission" date="2017-02" db="EMBL/GenBank/DDBJ databases">
        <authorList>
            <person name="Peterson S.W."/>
        </authorList>
    </citation>
    <scope>NUCLEOTIDE SEQUENCE [LARGE SCALE GENOMIC DNA]</scope>
    <source>
        <strain evidence="1 2">LMG 22410</strain>
    </source>
</reference>
<dbReference type="RefSeq" id="WP_086989976.1">
    <property type="nucleotide sequence ID" value="NZ_FUHU01000003.1"/>
</dbReference>
<dbReference type="GeneID" id="303171666"/>
<protein>
    <submittedName>
        <fullName evidence="1">Uncharacterized protein</fullName>
    </submittedName>
</protein>
<evidence type="ECO:0000313" key="2">
    <source>
        <dbReference type="Proteomes" id="UP000195787"/>
    </source>
</evidence>
<dbReference type="EMBL" id="FUHU01000003">
    <property type="protein sequence ID" value="SJM46244.1"/>
    <property type="molecule type" value="Genomic_DNA"/>
</dbReference>
<accession>A0A1R4ERB9</accession>
<keyword evidence="2" id="KW-1185">Reference proteome</keyword>
<dbReference type="Proteomes" id="UP000195787">
    <property type="component" value="Unassembled WGS sequence"/>
</dbReference>
<organism evidence="1 2">
    <name type="scientific">Agrococcus casei LMG 22410</name>
    <dbReference type="NCBI Taxonomy" id="1255656"/>
    <lineage>
        <taxon>Bacteria</taxon>
        <taxon>Bacillati</taxon>
        <taxon>Actinomycetota</taxon>
        <taxon>Actinomycetes</taxon>
        <taxon>Micrococcales</taxon>
        <taxon>Microbacteriaceae</taxon>
        <taxon>Agrococcus</taxon>
    </lineage>
</organism>
<evidence type="ECO:0000313" key="1">
    <source>
        <dbReference type="EMBL" id="SJM46244.1"/>
    </source>
</evidence>